<accession>A0A378MCZ1</accession>
<proteinExistence type="predicted"/>
<dbReference type="RefSeq" id="WP_003755642.1">
    <property type="nucleotide sequence ID" value="NZ_CABKNG010000001.1"/>
</dbReference>
<organism evidence="1 2">
    <name type="scientific">Listeria grayi</name>
    <name type="common">Listeria murrayi</name>
    <dbReference type="NCBI Taxonomy" id="1641"/>
    <lineage>
        <taxon>Bacteria</taxon>
        <taxon>Bacillati</taxon>
        <taxon>Bacillota</taxon>
        <taxon>Bacilli</taxon>
        <taxon>Bacillales</taxon>
        <taxon>Listeriaceae</taxon>
        <taxon>Listeria</taxon>
    </lineage>
</organism>
<sequence>MNPFLIKTAAKKIVKLAIQAGVADLVAQAAKEGIHKFAEKNKDKKSAAVKRNEHAYRLAIASYENTVDTLGEKPELEADEKTALLISREMLHALDNYSYAVEGSFNAYHKKQLAILYTRYNNQQKPNKKEKKFISLFVGALPALMIATKTVKRTGTDILSKAKPRKRKFYR</sequence>
<evidence type="ECO:0000313" key="2">
    <source>
        <dbReference type="Proteomes" id="UP000254879"/>
    </source>
</evidence>
<dbReference type="EMBL" id="UGPG01000001">
    <property type="protein sequence ID" value="STY43366.1"/>
    <property type="molecule type" value="Genomic_DNA"/>
</dbReference>
<gene>
    <name evidence="1" type="ORF">NCTC10815_00658</name>
</gene>
<name>A0A378MCZ1_LISGR</name>
<reference evidence="1 2" key="1">
    <citation type="submission" date="2018-06" db="EMBL/GenBank/DDBJ databases">
        <authorList>
            <consortium name="Pathogen Informatics"/>
            <person name="Doyle S."/>
        </authorList>
    </citation>
    <scope>NUCLEOTIDE SEQUENCE [LARGE SCALE GENOMIC DNA]</scope>
    <source>
        <strain evidence="2">NCTC 10815</strain>
    </source>
</reference>
<dbReference type="Proteomes" id="UP000254879">
    <property type="component" value="Unassembled WGS sequence"/>
</dbReference>
<protein>
    <submittedName>
        <fullName evidence="1">Uncharacterized protein</fullName>
    </submittedName>
</protein>
<dbReference type="AlphaFoldDB" id="A0A378MCZ1"/>
<evidence type="ECO:0000313" key="1">
    <source>
        <dbReference type="EMBL" id="STY43366.1"/>
    </source>
</evidence>